<dbReference type="CDD" id="cd00041">
    <property type="entry name" value="CUB"/>
    <property type="match status" value="1"/>
</dbReference>
<dbReference type="SUPFAM" id="SSF50494">
    <property type="entry name" value="Trypsin-like serine proteases"/>
    <property type="match status" value="1"/>
</dbReference>
<feature type="domain" description="Peptidase S1" evidence="4">
    <location>
        <begin position="151"/>
        <end position="387"/>
    </location>
</feature>
<dbReference type="CDD" id="cd00190">
    <property type="entry name" value="Tryp_SPc"/>
    <property type="match status" value="1"/>
</dbReference>
<evidence type="ECO:0000256" key="2">
    <source>
        <dbReference type="PROSITE-ProRule" id="PRU00059"/>
    </source>
</evidence>
<dbReference type="Gene3D" id="2.40.10.10">
    <property type="entry name" value="Trypsin-like serine proteases"/>
    <property type="match status" value="1"/>
</dbReference>
<dbReference type="InterPro" id="IPR001254">
    <property type="entry name" value="Trypsin_dom"/>
</dbReference>
<dbReference type="SUPFAM" id="SSF49854">
    <property type="entry name" value="Spermadhesin, CUB domain"/>
    <property type="match status" value="1"/>
</dbReference>
<dbReference type="PROSITE" id="PS50240">
    <property type="entry name" value="TRYPSIN_DOM"/>
    <property type="match status" value="1"/>
</dbReference>
<dbReference type="PRINTS" id="PR00722">
    <property type="entry name" value="CHYMOTRYPSIN"/>
</dbReference>
<dbReference type="EMBL" id="GBBI01001973">
    <property type="protein sequence ID" value="JAC16739.1"/>
    <property type="molecule type" value="mRNA"/>
</dbReference>
<comment type="caution">
    <text evidence="2">Lacks conserved residue(s) required for the propagation of feature annotation.</text>
</comment>
<dbReference type="InterPro" id="IPR000859">
    <property type="entry name" value="CUB_dom"/>
</dbReference>
<keyword evidence="5" id="KW-0378">Hydrolase</keyword>
<keyword evidence="5" id="KW-0645">Protease</keyword>
<evidence type="ECO:0000259" key="3">
    <source>
        <dbReference type="PROSITE" id="PS01180"/>
    </source>
</evidence>
<dbReference type="Gene3D" id="2.60.120.290">
    <property type="entry name" value="Spermadhesin, CUB domain"/>
    <property type="match status" value="1"/>
</dbReference>
<dbReference type="InterPro" id="IPR001314">
    <property type="entry name" value="Peptidase_S1A"/>
</dbReference>
<evidence type="ECO:0000313" key="5">
    <source>
        <dbReference type="EMBL" id="JAC16739.1"/>
    </source>
</evidence>
<dbReference type="InterPro" id="IPR018114">
    <property type="entry name" value="TRYPSIN_HIS"/>
</dbReference>
<dbReference type="GO" id="GO:0004252">
    <property type="term" value="F:serine-type endopeptidase activity"/>
    <property type="evidence" value="ECO:0007669"/>
    <property type="project" value="InterPro"/>
</dbReference>
<dbReference type="InterPro" id="IPR043504">
    <property type="entry name" value="Peptidase_S1_PA_chymotrypsin"/>
</dbReference>
<dbReference type="InterPro" id="IPR035914">
    <property type="entry name" value="Sperma_CUB_dom_sf"/>
</dbReference>
<feature type="non-terminal residue" evidence="5">
    <location>
        <position position="1"/>
    </location>
</feature>
<dbReference type="AlphaFoldDB" id="A0A023F699"/>
<dbReference type="InterPro" id="IPR009003">
    <property type="entry name" value="Peptidase_S1_PA"/>
</dbReference>
<dbReference type="GO" id="GO:0006508">
    <property type="term" value="P:proteolysis"/>
    <property type="evidence" value="ECO:0007669"/>
    <property type="project" value="UniProtKB-KW"/>
</dbReference>
<dbReference type="PANTHER" id="PTHR24252:SF7">
    <property type="entry name" value="HYALIN"/>
    <property type="match status" value="1"/>
</dbReference>
<dbReference type="PANTHER" id="PTHR24252">
    <property type="entry name" value="ACROSIN-RELATED"/>
    <property type="match status" value="1"/>
</dbReference>
<dbReference type="Pfam" id="PF00089">
    <property type="entry name" value="Trypsin"/>
    <property type="match status" value="1"/>
</dbReference>
<name>A0A023F699_TRIIF</name>
<evidence type="ECO:0000259" key="4">
    <source>
        <dbReference type="PROSITE" id="PS50240"/>
    </source>
</evidence>
<keyword evidence="1" id="KW-1015">Disulfide bond</keyword>
<sequence length="394" mass="43329">VCAVTAFLGLCKPTRCQDGCTSSQYITPGLLYRLNNPSFPNQYNSGNDCSWFLTTRNGYRVKLTCEYVDMPTTGTSCLDYLAVTTSGDLRDASAFCSPFTAAGPTIKIQLVSSRWSWGGIFSCDISTEEIRVIGPNRTENCACGWSYSTRIVGGIEAGINEFPSMALTVYVPKRIQWCGATIIARTVALSAGHCFLNDAEPSNYGLLVGEHDISTSMETNATKLLKVIRIIVHPDFMPTKGGNDIALIVTAKIIEFTSRVGPACLPFNIRKEQLLRKYVIATGWGASQYGNAPSERLQKVSLQIIPDANCTSVYGHKYKPKKHLCTYAPGKDACQYDSGGPLYYYKYLNNLYTVVGVVSYGSGCASKDPSLNINVHYYLPWILNQLPEVQFCIK</sequence>
<dbReference type="SMART" id="SM00020">
    <property type="entry name" value="Tryp_SPc"/>
    <property type="match status" value="1"/>
</dbReference>
<proteinExistence type="evidence at transcript level"/>
<evidence type="ECO:0000256" key="1">
    <source>
        <dbReference type="ARBA" id="ARBA00023157"/>
    </source>
</evidence>
<protein>
    <submittedName>
        <fullName evidence="5">Putative serine protease protein 42 isoform 1</fullName>
    </submittedName>
</protein>
<dbReference type="PROSITE" id="PS01180">
    <property type="entry name" value="CUB"/>
    <property type="match status" value="1"/>
</dbReference>
<organism evidence="5">
    <name type="scientific">Triatoma infestans</name>
    <name type="common">Assassin bug</name>
    <dbReference type="NCBI Taxonomy" id="30076"/>
    <lineage>
        <taxon>Eukaryota</taxon>
        <taxon>Metazoa</taxon>
        <taxon>Ecdysozoa</taxon>
        <taxon>Arthropoda</taxon>
        <taxon>Hexapoda</taxon>
        <taxon>Insecta</taxon>
        <taxon>Pterygota</taxon>
        <taxon>Neoptera</taxon>
        <taxon>Paraneoptera</taxon>
        <taxon>Hemiptera</taxon>
        <taxon>Heteroptera</taxon>
        <taxon>Panheteroptera</taxon>
        <taxon>Cimicomorpha</taxon>
        <taxon>Reduviidae</taxon>
        <taxon>Triatominae</taxon>
        <taxon>Triatoma</taxon>
    </lineage>
</organism>
<dbReference type="PROSITE" id="PS00134">
    <property type="entry name" value="TRYPSIN_HIS"/>
    <property type="match status" value="1"/>
</dbReference>
<feature type="domain" description="CUB" evidence="3">
    <location>
        <begin position="20"/>
        <end position="97"/>
    </location>
</feature>
<reference evidence="5" key="1">
    <citation type="journal article" date="2014" name="PLoS Negl. Trop. Dis.">
        <title>An updated insight into the Sialotranscriptome of Triatoma infestans: developmental stage and geographic variations.</title>
        <authorList>
            <person name="Schwarz A."/>
            <person name="Medrano-Mercado N."/>
            <person name="Schaub G.A."/>
            <person name="Struchiner C.J."/>
            <person name="Bargues M.D."/>
            <person name="Levy M.Z."/>
            <person name="Ribeiro J.M."/>
        </authorList>
    </citation>
    <scope>NUCLEOTIDE SEQUENCE</scope>
    <source>
        <strain evidence="5">Chile</strain>
        <tissue evidence="5">Salivary glands</tissue>
    </source>
</reference>
<dbReference type="Pfam" id="PF00431">
    <property type="entry name" value="CUB"/>
    <property type="match status" value="1"/>
</dbReference>
<accession>A0A023F699</accession>